<dbReference type="PROSITE" id="PS50240">
    <property type="entry name" value="TRYPSIN_DOM"/>
    <property type="match status" value="1"/>
</dbReference>
<evidence type="ECO:0000313" key="5">
    <source>
        <dbReference type="Ensembl" id="ENSGEVP00005020666.1"/>
    </source>
</evidence>
<sequence>RHSSSPLHQGAPRVLHSGGPQDRIVAGEDAPLGAWPWQVSLQYENRHVSLLPAPMTLQQLQVPLIDPLPCDALYRHRSSMREIQDDMVCAGYAEGQRDACQGDSGGPLVCQKAGLWFVTGVISWGEGCALPNRPGVYIRVGAYLDWIGQHVNLRIIPGRVEGGNWTAIVHGETEAPSEERTELGTEPRSPASQHPVL</sequence>
<dbReference type="InterPro" id="IPR043504">
    <property type="entry name" value="Peptidase_S1_PA_chymotrypsin"/>
</dbReference>
<evidence type="ECO:0000256" key="1">
    <source>
        <dbReference type="ARBA" id="ARBA00023157"/>
    </source>
</evidence>
<dbReference type="SMART" id="SM00020">
    <property type="entry name" value="Tryp_SPc"/>
    <property type="match status" value="1"/>
</dbReference>
<dbReference type="Pfam" id="PF00089">
    <property type="entry name" value="Trypsin"/>
    <property type="match status" value="1"/>
</dbReference>
<feature type="compositionally biased region" description="Basic and acidic residues" evidence="3">
    <location>
        <begin position="172"/>
        <end position="185"/>
    </location>
</feature>
<comment type="similarity">
    <text evidence="2">Belongs to the peptidase S1 family. CLIP subfamily.</text>
</comment>
<dbReference type="PANTHER" id="PTHR24253:SF119">
    <property type="entry name" value="SERINE PROTEASE 27"/>
    <property type="match status" value="1"/>
</dbReference>
<dbReference type="InterPro" id="IPR033116">
    <property type="entry name" value="TRYPSIN_SER"/>
</dbReference>
<organism evidence="5 6">
    <name type="scientific">Gopherus evgoodei</name>
    <name type="common">Goodes thornscrub tortoise</name>
    <dbReference type="NCBI Taxonomy" id="1825980"/>
    <lineage>
        <taxon>Eukaryota</taxon>
        <taxon>Metazoa</taxon>
        <taxon>Chordata</taxon>
        <taxon>Craniata</taxon>
        <taxon>Vertebrata</taxon>
        <taxon>Euteleostomi</taxon>
        <taxon>Archelosauria</taxon>
        <taxon>Testudinata</taxon>
        <taxon>Testudines</taxon>
        <taxon>Cryptodira</taxon>
        <taxon>Durocryptodira</taxon>
        <taxon>Testudinoidea</taxon>
        <taxon>Testudinidae</taxon>
        <taxon>Gopherus</taxon>
    </lineage>
</organism>
<dbReference type="Ensembl" id="ENSGEVT00005021705.1">
    <property type="protein sequence ID" value="ENSGEVP00005020666.1"/>
    <property type="gene ID" value="ENSGEVG00005014642.1"/>
</dbReference>
<dbReference type="CDD" id="cd00190">
    <property type="entry name" value="Tryp_SPc"/>
    <property type="match status" value="1"/>
</dbReference>
<dbReference type="Proteomes" id="UP000694390">
    <property type="component" value="Unassembled WGS sequence"/>
</dbReference>
<dbReference type="GeneTree" id="ENSGT00940000154999"/>
<dbReference type="Gene3D" id="2.40.10.10">
    <property type="entry name" value="Trypsin-like serine proteases"/>
    <property type="match status" value="1"/>
</dbReference>
<feature type="region of interest" description="Disordered" evidence="3">
    <location>
        <begin position="1"/>
        <end position="21"/>
    </location>
</feature>
<keyword evidence="6" id="KW-1185">Reference proteome</keyword>
<protein>
    <recommendedName>
        <fullName evidence="4">Peptidase S1 domain-containing protein</fullName>
    </recommendedName>
</protein>
<evidence type="ECO:0000256" key="3">
    <source>
        <dbReference type="SAM" id="MobiDB-lite"/>
    </source>
</evidence>
<dbReference type="SUPFAM" id="SSF50494">
    <property type="entry name" value="Trypsin-like serine proteases"/>
    <property type="match status" value="2"/>
</dbReference>
<dbReference type="OrthoDB" id="93664at2759"/>
<dbReference type="PANTHER" id="PTHR24253">
    <property type="entry name" value="TRANSMEMBRANE PROTEASE SERINE"/>
    <property type="match status" value="1"/>
</dbReference>
<accession>A0A8C4Y629</accession>
<feature type="domain" description="Peptidase S1" evidence="4">
    <location>
        <begin position="1"/>
        <end position="152"/>
    </location>
</feature>
<keyword evidence="1" id="KW-1015">Disulfide bond</keyword>
<reference evidence="5" key="2">
    <citation type="submission" date="2025-09" db="UniProtKB">
        <authorList>
            <consortium name="Ensembl"/>
        </authorList>
    </citation>
    <scope>IDENTIFICATION</scope>
</reference>
<dbReference type="InterPro" id="IPR009003">
    <property type="entry name" value="Peptidase_S1_PA"/>
</dbReference>
<dbReference type="GO" id="GO:0004252">
    <property type="term" value="F:serine-type endopeptidase activity"/>
    <property type="evidence" value="ECO:0007669"/>
    <property type="project" value="InterPro"/>
</dbReference>
<evidence type="ECO:0000259" key="4">
    <source>
        <dbReference type="PROSITE" id="PS50240"/>
    </source>
</evidence>
<evidence type="ECO:0000313" key="6">
    <source>
        <dbReference type="Proteomes" id="UP000694390"/>
    </source>
</evidence>
<dbReference type="FunFam" id="2.40.10.10:FF:000002">
    <property type="entry name" value="Transmembrane protease serine"/>
    <property type="match status" value="1"/>
</dbReference>
<dbReference type="InterPro" id="IPR001254">
    <property type="entry name" value="Trypsin_dom"/>
</dbReference>
<evidence type="ECO:0000256" key="2">
    <source>
        <dbReference type="ARBA" id="ARBA00024195"/>
    </source>
</evidence>
<reference evidence="5" key="1">
    <citation type="submission" date="2025-08" db="UniProtKB">
        <authorList>
            <consortium name="Ensembl"/>
        </authorList>
    </citation>
    <scope>IDENTIFICATION</scope>
</reference>
<name>A0A8C4Y629_9SAUR</name>
<proteinExistence type="inferred from homology"/>
<feature type="region of interest" description="Disordered" evidence="3">
    <location>
        <begin position="172"/>
        <end position="197"/>
    </location>
</feature>
<dbReference type="PROSITE" id="PS00135">
    <property type="entry name" value="TRYPSIN_SER"/>
    <property type="match status" value="1"/>
</dbReference>
<dbReference type="GO" id="GO:0006508">
    <property type="term" value="P:proteolysis"/>
    <property type="evidence" value="ECO:0007669"/>
    <property type="project" value="InterPro"/>
</dbReference>
<dbReference type="AlphaFoldDB" id="A0A8C4Y629"/>